<accession>A0ABN7NSZ2</accession>
<dbReference type="EMBL" id="CAJPIN010007595">
    <property type="protein sequence ID" value="CAG2058582.1"/>
    <property type="molecule type" value="Genomic_DNA"/>
</dbReference>
<sequence>MSRGRSTGGRGRVNPPPQTTRWGRTLPSARPLPPLHCCPLAATFQKRKRTSLPDQMSSVPPKPGTNCSH</sequence>
<proteinExistence type="predicted"/>
<evidence type="ECO:0000256" key="1">
    <source>
        <dbReference type="SAM" id="MobiDB-lite"/>
    </source>
</evidence>
<organism evidence="2 3">
    <name type="scientific">Timema podura</name>
    <name type="common">Walking stick</name>
    <dbReference type="NCBI Taxonomy" id="61482"/>
    <lineage>
        <taxon>Eukaryota</taxon>
        <taxon>Metazoa</taxon>
        <taxon>Ecdysozoa</taxon>
        <taxon>Arthropoda</taxon>
        <taxon>Hexapoda</taxon>
        <taxon>Insecta</taxon>
        <taxon>Pterygota</taxon>
        <taxon>Neoptera</taxon>
        <taxon>Polyneoptera</taxon>
        <taxon>Phasmatodea</taxon>
        <taxon>Timematodea</taxon>
        <taxon>Timematoidea</taxon>
        <taxon>Timematidae</taxon>
        <taxon>Timema</taxon>
    </lineage>
</organism>
<reference evidence="2" key="1">
    <citation type="submission" date="2021-03" db="EMBL/GenBank/DDBJ databases">
        <authorList>
            <person name="Tran Van P."/>
        </authorList>
    </citation>
    <scope>NUCLEOTIDE SEQUENCE</scope>
</reference>
<protein>
    <submittedName>
        <fullName evidence="2">Uncharacterized protein</fullName>
    </submittedName>
</protein>
<dbReference type="Proteomes" id="UP001153148">
    <property type="component" value="Unassembled WGS sequence"/>
</dbReference>
<evidence type="ECO:0000313" key="2">
    <source>
        <dbReference type="EMBL" id="CAG2058582.1"/>
    </source>
</evidence>
<comment type="caution">
    <text evidence="2">The sequence shown here is derived from an EMBL/GenBank/DDBJ whole genome shotgun (WGS) entry which is preliminary data.</text>
</comment>
<gene>
    <name evidence="2" type="ORF">TPAB3V08_LOCUS5551</name>
</gene>
<keyword evidence="3" id="KW-1185">Reference proteome</keyword>
<name>A0ABN7NSZ2_TIMPD</name>
<feature type="compositionally biased region" description="Gly residues" evidence="1">
    <location>
        <begin position="1"/>
        <end position="11"/>
    </location>
</feature>
<evidence type="ECO:0000313" key="3">
    <source>
        <dbReference type="Proteomes" id="UP001153148"/>
    </source>
</evidence>
<feature type="region of interest" description="Disordered" evidence="1">
    <location>
        <begin position="1"/>
        <end position="69"/>
    </location>
</feature>